<evidence type="ECO:0000313" key="8">
    <source>
        <dbReference type="Proteomes" id="UP000658514"/>
    </source>
</evidence>
<evidence type="ECO:0000256" key="4">
    <source>
        <dbReference type="ARBA" id="ARBA00022803"/>
    </source>
</evidence>
<evidence type="ECO:0000313" key="7">
    <source>
        <dbReference type="EMBL" id="MBD2196571.1"/>
    </source>
</evidence>
<evidence type="ECO:0000256" key="6">
    <source>
        <dbReference type="PROSITE-ProRule" id="PRU00339"/>
    </source>
</evidence>
<evidence type="ECO:0000256" key="5">
    <source>
        <dbReference type="ARBA" id="ARBA00038253"/>
    </source>
</evidence>
<dbReference type="SUPFAM" id="SSF48452">
    <property type="entry name" value="TPR-like"/>
    <property type="match status" value="3"/>
</dbReference>
<dbReference type="InterPro" id="IPR019734">
    <property type="entry name" value="TPR_rpt"/>
</dbReference>
<dbReference type="Gene3D" id="1.25.40.10">
    <property type="entry name" value="Tetratricopeptide repeat domain"/>
    <property type="match status" value="2"/>
</dbReference>
<dbReference type="SMART" id="SM00028">
    <property type="entry name" value="TPR"/>
    <property type="match status" value="6"/>
</dbReference>
<organism evidence="7 8">
    <name type="scientific">Calothrix parietina FACHB-288</name>
    <dbReference type="NCBI Taxonomy" id="2692896"/>
    <lineage>
        <taxon>Bacteria</taxon>
        <taxon>Bacillati</taxon>
        <taxon>Cyanobacteriota</taxon>
        <taxon>Cyanophyceae</taxon>
        <taxon>Nostocales</taxon>
        <taxon>Calotrichaceae</taxon>
        <taxon>Calothrix</taxon>
    </lineage>
</organism>
<evidence type="ECO:0000256" key="2">
    <source>
        <dbReference type="ARBA" id="ARBA00022490"/>
    </source>
</evidence>
<dbReference type="EMBL" id="JACJQH010000019">
    <property type="protein sequence ID" value="MBD2196571.1"/>
    <property type="molecule type" value="Genomic_DNA"/>
</dbReference>
<dbReference type="PANTHER" id="PTHR46630:SF1">
    <property type="entry name" value="TETRATRICOPEPTIDE REPEAT PROTEIN 29"/>
    <property type="match status" value="1"/>
</dbReference>
<accession>A0ABR8AC17</accession>
<name>A0ABR8AC17_9CYAN</name>
<dbReference type="InterPro" id="IPR011990">
    <property type="entry name" value="TPR-like_helical_dom_sf"/>
</dbReference>
<evidence type="ECO:0000256" key="3">
    <source>
        <dbReference type="ARBA" id="ARBA00022737"/>
    </source>
</evidence>
<comment type="similarity">
    <text evidence="5">Belongs to the Rap family.</text>
</comment>
<proteinExistence type="inferred from homology"/>
<dbReference type="Proteomes" id="UP000658514">
    <property type="component" value="Unassembled WGS sequence"/>
</dbReference>
<dbReference type="Pfam" id="PF13424">
    <property type="entry name" value="TPR_12"/>
    <property type="match status" value="1"/>
</dbReference>
<dbReference type="RefSeq" id="WP_190548608.1">
    <property type="nucleotide sequence ID" value="NZ_CAWPNO010000050.1"/>
</dbReference>
<comment type="caution">
    <text evidence="7">The sequence shown here is derived from an EMBL/GenBank/DDBJ whole genome shotgun (WGS) entry which is preliminary data.</text>
</comment>
<protein>
    <submittedName>
        <fullName evidence="7">Tetratricopeptide repeat protein</fullName>
    </submittedName>
</protein>
<keyword evidence="2" id="KW-0963">Cytoplasm</keyword>
<keyword evidence="4 6" id="KW-0802">TPR repeat</keyword>
<dbReference type="PANTHER" id="PTHR46630">
    <property type="entry name" value="TETRATRICOPEPTIDE REPEAT PROTEIN 29"/>
    <property type="match status" value="1"/>
</dbReference>
<reference evidence="7 8" key="1">
    <citation type="journal article" date="2020" name="ISME J.">
        <title>Comparative genomics reveals insights into cyanobacterial evolution and habitat adaptation.</title>
        <authorList>
            <person name="Chen M.Y."/>
            <person name="Teng W.K."/>
            <person name="Zhao L."/>
            <person name="Hu C.X."/>
            <person name="Zhou Y.K."/>
            <person name="Han B.P."/>
            <person name="Song L.R."/>
            <person name="Shu W.S."/>
        </authorList>
    </citation>
    <scope>NUCLEOTIDE SEQUENCE [LARGE SCALE GENOMIC DNA]</scope>
    <source>
        <strain evidence="7 8">FACHB-288</strain>
    </source>
</reference>
<feature type="repeat" description="TPR" evidence="6">
    <location>
        <begin position="363"/>
        <end position="396"/>
    </location>
</feature>
<dbReference type="InterPro" id="IPR051476">
    <property type="entry name" value="Bac_ResReg_Asp_Phosphatase"/>
</dbReference>
<keyword evidence="8" id="KW-1185">Reference proteome</keyword>
<keyword evidence="3" id="KW-0677">Repeat</keyword>
<gene>
    <name evidence="7" type="ORF">H6G24_13855</name>
</gene>
<dbReference type="PROSITE" id="PS50005">
    <property type="entry name" value="TPR"/>
    <property type="match status" value="1"/>
</dbReference>
<comment type="subcellular location">
    <subcellularLocation>
        <location evidence="1">Cytoplasm</location>
    </subcellularLocation>
</comment>
<sequence>MRKWNDRQQLRYLLFMLTTAIVWQFSSTLTLAQNKKPQPPDKFPPSPIENILPDPLLTPLGDPKKLTPAQLQQLEPQLEQLNQQAAAQLESGDTKAAFDTWNRELRLRRLYGSLTEVQALSRVGGIAFSQNNREQVQYVTQRLQVIQQQTLSQPLIDLELLRSLGAAYEKVRSPKQALEAYNNLLTAVKQQKNTAAIIDTLKSIGEVHLGWFDYPQAAAAYQELLALATTQGDKLNEIAYLQQLAYIYEQAKNPQESINILSKLAEIYTSDNNTTQLPKLKMAIAANYQALAKENPALLPEAFKNYQAAYTTAWEQQQYFDAGEALQQLIALYRSQGQIEDALQTSQILIAAQTQASNYYGVMQAYDQMGQLYVQQKQYPQAITAFQKGLEIAQQLKYDETYFTQQIEKVSKGNL</sequence>
<evidence type="ECO:0000256" key="1">
    <source>
        <dbReference type="ARBA" id="ARBA00004496"/>
    </source>
</evidence>